<dbReference type="EMBL" id="FOXF01000038">
    <property type="protein sequence ID" value="SFP57164.1"/>
    <property type="molecule type" value="Genomic_DNA"/>
</dbReference>
<dbReference type="PANTHER" id="PTHR21499">
    <property type="entry name" value="ASPARTATE KINASE"/>
    <property type="match status" value="1"/>
</dbReference>
<dbReference type="NCBIfam" id="TIGR00656">
    <property type="entry name" value="asp_kin_monofn"/>
    <property type="match status" value="1"/>
</dbReference>
<comment type="catalytic activity">
    <reaction evidence="7 9">
        <text>L-aspartate + ATP = 4-phospho-L-aspartate + ADP</text>
        <dbReference type="Rhea" id="RHEA:23776"/>
        <dbReference type="ChEBI" id="CHEBI:29991"/>
        <dbReference type="ChEBI" id="CHEBI:30616"/>
        <dbReference type="ChEBI" id="CHEBI:57535"/>
        <dbReference type="ChEBI" id="CHEBI:456216"/>
        <dbReference type="EC" id="2.7.2.4"/>
    </reaction>
</comment>
<comment type="similarity">
    <text evidence="2 9">Belongs to the aspartokinase family.</text>
</comment>
<dbReference type="UniPathway" id="UPA00051">
    <property type="reaction ID" value="UER00462"/>
</dbReference>
<feature type="binding site" evidence="8">
    <location>
        <begin position="8"/>
        <end position="11"/>
    </location>
    <ligand>
        <name>ATP</name>
        <dbReference type="ChEBI" id="CHEBI:30616"/>
    </ligand>
</feature>
<dbReference type="GO" id="GO:0009088">
    <property type="term" value="P:threonine biosynthetic process"/>
    <property type="evidence" value="ECO:0007669"/>
    <property type="project" value="UniProtKB-UniPathway"/>
</dbReference>
<evidence type="ECO:0000256" key="8">
    <source>
        <dbReference type="PIRSR" id="PIRSR000726-1"/>
    </source>
</evidence>
<dbReference type="EC" id="2.7.2.4" evidence="9"/>
<dbReference type="InterPro" id="IPR001341">
    <property type="entry name" value="Asp_kinase"/>
</dbReference>
<evidence type="ECO:0000256" key="3">
    <source>
        <dbReference type="ARBA" id="ARBA00022679"/>
    </source>
</evidence>
<comment type="pathway">
    <text evidence="10">Amino-acid biosynthesis; L-threonine biosynthesis; L-threonine from L-aspartate: step 1/5.</text>
</comment>
<dbReference type="Pfam" id="PF00696">
    <property type="entry name" value="AA_kinase"/>
    <property type="match status" value="1"/>
</dbReference>
<dbReference type="Pfam" id="PF22468">
    <property type="entry name" value="ACT_9"/>
    <property type="match status" value="1"/>
</dbReference>
<keyword evidence="14" id="KW-1185">Reference proteome</keyword>
<proteinExistence type="inferred from homology"/>
<evidence type="ECO:0000256" key="2">
    <source>
        <dbReference type="ARBA" id="ARBA00010122"/>
    </source>
</evidence>
<evidence type="ECO:0000313" key="14">
    <source>
        <dbReference type="Proteomes" id="UP000243745"/>
    </source>
</evidence>
<dbReference type="InterPro" id="IPR041745">
    <property type="entry name" value="AKiii-LysC-EC"/>
</dbReference>
<organism evidence="13 14">
    <name type="scientific">Ruminobacter amylophilus</name>
    <dbReference type="NCBI Taxonomy" id="867"/>
    <lineage>
        <taxon>Bacteria</taxon>
        <taxon>Pseudomonadati</taxon>
        <taxon>Pseudomonadota</taxon>
        <taxon>Gammaproteobacteria</taxon>
        <taxon>Aeromonadales</taxon>
        <taxon>Succinivibrionaceae</taxon>
        <taxon>Ruminobacter</taxon>
    </lineage>
</organism>
<evidence type="ECO:0000256" key="4">
    <source>
        <dbReference type="ARBA" id="ARBA00022741"/>
    </source>
</evidence>
<keyword evidence="10" id="KW-0028">Amino-acid biosynthesis</keyword>
<dbReference type="InterPro" id="IPR042199">
    <property type="entry name" value="AsparK_Bifunc_asparK/hSer_DH"/>
</dbReference>
<dbReference type="SUPFAM" id="SSF53633">
    <property type="entry name" value="Carbamate kinase-like"/>
    <property type="match status" value="1"/>
</dbReference>
<dbReference type="PIRSF" id="PIRSF000726">
    <property type="entry name" value="Asp_kin"/>
    <property type="match status" value="1"/>
</dbReference>
<dbReference type="InterPro" id="IPR054352">
    <property type="entry name" value="ACT_Aspartokinase"/>
</dbReference>
<evidence type="ECO:0000256" key="9">
    <source>
        <dbReference type="RuleBase" id="RU003448"/>
    </source>
</evidence>
<comment type="pathway">
    <text evidence="1 10">Amino-acid biosynthesis; L-lysine biosynthesis via DAP pathway; (S)-tetrahydrodipicolinate from L-aspartate: step 1/4.</text>
</comment>
<accession>A0A662ZK28</accession>
<dbReference type="InterPro" id="IPR005260">
    <property type="entry name" value="Asp_kin_monofn"/>
</dbReference>
<keyword evidence="6 8" id="KW-0067">ATP-binding</keyword>
<dbReference type="PANTHER" id="PTHR21499:SF59">
    <property type="entry name" value="ASPARTOKINASE"/>
    <property type="match status" value="1"/>
</dbReference>
<dbReference type="GO" id="GO:0005524">
    <property type="term" value="F:ATP binding"/>
    <property type="evidence" value="ECO:0007669"/>
    <property type="project" value="UniProtKB-KW"/>
</dbReference>
<evidence type="ECO:0000259" key="12">
    <source>
        <dbReference type="Pfam" id="PF22468"/>
    </source>
</evidence>
<feature type="binding site" evidence="8">
    <location>
        <position position="45"/>
    </location>
    <ligand>
        <name>substrate</name>
    </ligand>
</feature>
<dbReference type="InterPro" id="IPR001048">
    <property type="entry name" value="Asp/Glu/Uridylate_kinase"/>
</dbReference>
<feature type="domain" description="Aspartate/glutamate/uridylate kinase" evidence="11">
    <location>
        <begin position="4"/>
        <end position="279"/>
    </location>
</feature>
<evidence type="ECO:0000256" key="5">
    <source>
        <dbReference type="ARBA" id="ARBA00022777"/>
    </source>
</evidence>
<dbReference type="InterPro" id="IPR045865">
    <property type="entry name" value="ACT-like_dom_sf"/>
</dbReference>
<keyword evidence="3 9" id="KW-0808">Transferase</keyword>
<evidence type="ECO:0000259" key="11">
    <source>
        <dbReference type="Pfam" id="PF00696"/>
    </source>
</evidence>
<dbReference type="UniPathway" id="UPA00050">
    <property type="reaction ID" value="UER00461"/>
</dbReference>
<feature type="binding site" evidence="8">
    <location>
        <begin position="223"/>
        <end position="224"/>
    </location>
    <ligand>
        <name>ATP</name>
        <dbReference type="ChEBI" id="CHEBI:30616"/>
    </ligand>
</feature>
<dbReference type="Gene3D" id="3.30.70.260">
    <property type="match status" value="2"/>
</dbReference>
<feature type="binding site" evidence="8">
    <location>
        <position position="229"/>
    </location>
    <ligand>
        <name>ATP</name>
        <dbReference type="ChEBI" id="CHEBI:30616"/>
    </ligand>
</feature>
<dbReference type="Gene3D" id="1.20.120.1320">
    <property type="entry name" value="Aspartokinase, catalytic domain"/>
    <property type="match status" value="1"/>
</dbReference>
<protein>
    <recommendedName>
        <fullName evidence="9">Aspartokinase</fullName>
        <ecNumber evidence="9">2.7.2.4</ecNumber>
    </recommendedName>
</protein>
<dbReference type="OrthoDB" id="9802241at2"/>
<evidence type="ECO:0000256" key="10">
    <source>
        <dbReference type="RuleBase" id="RU004249"/>
    </source>
</evidence>
<evidence type="ECO:0000256" key="7">
    <source>
        <dbReference type="ARBA" id="ARBA00047872"/>
    </source>
</evidence>
<dbReference type="NCBIfam" id="NF006570">
    <property type="entry name" value="PRK09084.1"/>
    <property type="match status" value="1"/>
</dbReference>
<dbReference type="AlphaFoldDB" id="A0A662ZK28"/>
<comment type="pathway">
    <text evidence="10">Amino-acid biosynthesis; L-methionine biosynthesis via de novo pathway; L-homoserine from L-aspartate: step 1/3.</text>
</comment>
<name>A0A662ZK28_9GAMM</name>
<gene>
    <name evidence="13" type="ORF">SAMN02910344_01756</name>
</gene>
<dbReference type="NCBIfam" id="TIGR00657">
    <property type="entry name" value="asp_kinases"/>
    <property type="match status" value="1"/>
</dbReference>
<dbReference type="Gene3D" id="3.40.1160.10">
    <property type="entry name" value="Acetylglutamate kinase-like"/>
    <property type="match status" value="1"/>
</dbReference>
<evidence type="ECO:0000256" key="6">
    <source>
        <dbReference type="ARBA" id="ARBA00022840"/>
    </source>
</evidence>
<dbReference type="CDD" id="cd04258">
    <property type="entry name" value="AAK_AKiii-LysC-EC"/>
    <property type="match status" value="1"/>
</dbReference>
<dbReference type="PROSITE" id="PS00324">
    <property type="entry name" value="ASPARTOKINASE"/>
    <property type="match status" value="1"/>
</dbReference>
<feature type="binding site" evidence="8">
    <location>
        <position position="120"/>
    </location>
    <ligand>
        <name>substrate</name>
    </ligand>
</feature>
<keyword evidence="5 9" id="KW-0418">Kinase</keyword>
<feature type="binding site" evidence="8">
    <location>
        <begin position="259"/>
        <end position="260"/>
    </location>
    <ligand>
        <name>ATP</name>
        <dbReference type="ChEBI" id="CHEBI:30616"/>
    </ligand>
</feature>
<dbReference type="UniPathway" id="UPA00034">
    <property type="reaction ID" value="UER00015"/>
</dbReference>
<reference evidence="13 14" key="1">
    <citation type="submission" date="2016-10" db="EMBL/GenBank/DDBJ databases">
        <authorList>
            <person name="Varghese N."/>
            <person name="Submissions S."/>
        </authorList>
    </citation>
    <scope>NUCLEOTIDE SEQUENCE [LARGE SCALE GENOMIC DNA]</scope>
    <source>
        <strain evidence="13 14">DSM 1361</strain>
    </source>
</reference>
<dbReference type="GO" id="GO:0004072">
    <property type="term" value="F:aspartate kinase activity"/>
    <property type="evidence" value="ECO:0007669"/>
    <property type="project" value="UniProtKB-EC"/>
</dbReference>
<dbReference type="GO" id="GO:0005829">
    <property type="term" value="C:cytosol"/>
    <property type="evidence" value="ECO:0007669"/>
    <property type="project" value="TreeGrafter"/>
</dbReference>
<evidence type="ECO:0000313" key="13">
    <source>
        <dbReference type="EMBL" id="SFP57164.1"/>
    </source>
</evidence>
<feature type="binding site" evidence="8">
    <location>
        <position position="234"/>
    </location>
    <ligand>
        <name>ATP</name>
        <dbReference type="ChEBI" id="CHEBI:30616"/>
    </ligand>
</feature>
<dbReference type="FunFam" id="3.30.70.260:FF:000017">
    <property type="entry name" value="Aspartokinase"/>
    <property type="match status" value="1"/>
</dbReference>
<dbReference type="GO" id="GO:0009090">
    <property type="term" value="P:homoserine biosynthetic process"/>
    <property type="evidence" value="ECO:0007669"/>
    <property type="project" value="TreeGrafter"/>
</dbReference>
<dbReference type="GO" id="GO:0009089">
    <property type="term" value="P:lysine biosynthetic process via diaminopimelate"/>
    <property type="evidence" value="ECO:0007669"/>
    <property type="project" value="UniProtKB-UniPathway"/>
</dbReference>
<keyword evidence="4 8" id="KW-0547">Nucleotide-binding</keyword>
<dbReference type="InterPro" id="IPR036393">
    <property type="entry name" value="AceGlu_kinase-like_sf"/>
</dbReference>
<dbReference type="Proteomes" id="UP000243745">
    <property type="component" value="Unassembled WGS sequence"/>
</dbReference>
<dbReference type="InterPro" id="IPR018042">
    <property type="entry name" value="Aspartate_kinase_CS"/>
</dbReference>
<feature type="domain" description="Aspartokinase ACT" evidence="12">
    <location>
        <begin position="391"/>
        <end position="448"/>
    </location>
</feature>
<sequence>MNQVCVAKFGGTSVANYQAMCNCAKIVTNNPNTKLVVLSASAGVTNLLVELASGSLDQASIEQRMEKLCAIENSILDDLGRPEAITAEIEKLLHEIRELANHAIIEHDDALTDRIVSFGEIMSTKLFTEVLNSLGYKAKWFDVRTVMRTDSHFGKAAPIIEVIANGAKEQLAPLLDDYIVVTQGFIGSNAIGQTTTLGRGGSDYSAALLGEAIPGCAAIEIWTDVPGIYTTDPRLVPEAHAIPEITFSEAAEMATFGAKVLHPATIFPAVRKNIPVFVGSSKEPEKGGTWVRKETNSKPTFRAVALRKNQILLTLQSPNMIGACGFLANIFSIFAKYGISVDLITTSEVSVALTIDYTGSQSNGKSVLSEQLLQELKSFCRVRIDEGLSLVALIGNGMSQVSGTGAAVFSSICDVNIRMICYGASTHNLCFLVNEDQAPKAIAQLHHKLLEGNPTSIK</sequence>
<evidence type="ECO:0000256" key="1">
    <source>
        <dbReference type="ARBA" id="ARBA00004766"/>
    </source>
</evidence>
<dbReference type="RefSeq" id="WP_031578302.1">
    <property type="nucleotide sequence ID" value="NZ_FOXF01000038.1"/>
</dbReference>
<dbReference type="SUPFAM" id="SSF55021">
    <property type="entry name" value="ACT-like"/>
    <property type="match status" value="2"/>
</dbReference>